<reference evidence="2 3" key="1">
    <citation type="submission" date="2023-07" db="EMBL/GenBank/DDBJ databases">
        <title>Genomic Encyclopedia of Type Strains, Phase IV (KMG-IV): sequencing the most valuable type-strain genomes for metagenomic binning, comparative biology and taxonomic classification.</title>
        <authorList>
            <person name="Goeker M."/>
        </authorList>
    </citation>
    <scope>NUCLEOTIDE SEQUENCE [LARGE SCALE GENOMIC DNA]</scope>
    <source>
        <strain evidence="2 3">DSM 19619</strain>
    </source>
</reference>
<gene>
    <name evidence="2" type="ORF">QO011_003394</name>
</gene>
<proteinExistence type="predicted"/>
<comment type="caution">
    <text evidence="2">The sequence shown here is derived from an EMBL/GenBank/DDBJ whole genome shotgun (WGS) entry which is preliminary data.</text>
</comment>
<dbReference type="EMBL" id="JAUSVX010000006">
    <property type="protein sequence ID" value="MDQ0470375.1"/>
    <property type="molecule type" value="Genomic_DNA"/>
</dbReference>
<sequence>MPGPAGLRSGAEVGGERDRLLRIQLSEPGPQGLCMT</sequence>
<dbReference type="Proteomes" id="UP001242480">
    <property type="component" value="Unassembled WGS sequence"/>
</dbReference>
<protein>
    <submittedName>
        <fullName evidence="2">Uncharacterized protein</fullName>
    </submittedName>
</protein>
<organism evidence="2 3">
    <name type="scientific">Labrys wisconsinensis</name>
    <dbReference type="NCBI Taxonomy" id="425677"/>
    <lineage>
        <taxon>Bacteria</taxon>
        <taxon>Pseudomonadati</taxon>
        <taxon>Pseudomonadota</taxon>
        <taxon>Alphaproteobacteria</taxon>
        <taxon>Hyphomicrobiales</taxon>
        <taxon>Xanthobacteraceae</taxon>
        <taxon>Labrys</taxon>
    </lineage>
</organism>
<evidence type="ECO:0000256" key="1">
    <source>
        <dbReference type="SAM" id="MobiDB-lite"/>
    </source>
</evidence>
<evidence type="ECO:0000313" key="3">
    <source>
        <dbReference type="Proteomes" id="UP001242480"/>
    </source>
</evidence>
<evidence type="ECO:0000313" key="2">
    <source>
        <dbReference type="EMBL" id="MDQ0470375.1"/>
    </source>
</evidence>
<name>A0ABU0J7Y6_9HYPH</name>
<keyword evidence="3" id="KW-1185">Reference proteome</keyword>
<accession>A0ABU0J7Y6</accession>
<feature type="region of interest" description="Disordered" evidence="1">
    <location>
        <begin position="1"/>
        <end position="36"/>
    </location>
</feature>